<feature type="transmembrane region" description="Helical" evidence="1">
    <location>
        <begin position="39"/>
        <end position="60"/>
    </location>
</feature>
<reference evidence="3" key="1">
    <citation type="submission" date="2015-11" db="EMBL/GenBank/DDBJ databases">
        <authorList>
            <person name="Tobias N.J."/>
            <person name="Mishra B."/>
            <person name="Gupta D.K."/>
            <person name="Thines M."/>
            <person name="Stinear T.P."/>
            <person name="Bode H.B."/>
        </authorList>
    </citation>
    <scope>NUCLEOTIDE SEQUENCE [LARGE SCALE GENOMIC DNA]</scope>
    <source>
        <strain evidence="3">PB45.5</strain>
    </source>
</reference>
<accession>A0A1B8YNV4</accession>
<keyword evidence="3" id="KW-1185">Reference proteome</keyword>
<comment type="caution">
    <text evidence="2">The sequence shown here is derived from an EMBL/GenBank/DDBJ whole genome shotgun (WGS) entry which is preliminary data.</text>
</comment>
<keyword evidence="1" id="KW-0472">Membrane</keyword>
<gene>
    <name evidence="2" type="ORF">Phpb_00185</name>
</gene>
<dbReference type="EMBL" id="LOIC01000005">
    <property type="protein sequence ID" value="OCA56800.1"/>
    <property type="molecule type" value="Genomic_DNA"/>
</dbReference>
<keyword evidence="1" id="KW-1133">Transmembrane helix</keyword>
<feature type="transmembrane region" description="Helical" evidence="1">
    <location>
        <begin position="6"/>
        <end position="27"/>
    </location>
</feature>
<name>A0A1B8YNV4_9GAMM</name>
<protein>
    <submittedName>
        <fullName evidence="2">Uncharacterized protein</fullName>
    </submittedName>
</protein>
<dbReference type="AlphaFoldDB" id="A0A1B8YNV4"/>
<evidence type="ECO:0000313" key="2">
    <source>
        <dbReference type="EMBL" id="OCA56800.1"/>
    </source>
</evidence>
<dbReference type="Proteomes" id="UP000092665">
    <property type="component" value="Unassembled WGS sequence"/>
</dbReference>
<evidence type="ECO:0000313" key="3">
    <source>
        <dbReference type="Proteomes" id="UP000092665"/>
    </source>
</evidence>
<sequence>MYFEGFGWYVFMSLFVCGWITVPVGLISSYAAYKYKNPIIKIICTLIALVFLVPVIAFLLGSMGLVEF</sequence>
<keyword evidence="1" id="KW-0812">Transmembrane</keyword>
<proteinExistence type="predicted"/>
<evidence type="ECO:0000256" key="1">
    <source>
        <dbReference type="SAM" id="Phobius"/>
    </source>
</evidence>
<organism evidence="2 3">
    <name type="scientific">Photorhabdus namnaonensis</name>
    <dbReference type="NCBI Taxonomy" id="1851568"/>
    <lineage>
        <taxon>Bacteria</taxon>
        <taxon>Pseudomonadati</taxon>
        <taxon>Pseudomonadota</taxon>
        <taxon>Gammaproteobacteria</taxon>
        <taxon>Enterobacterales</taxon>
        <taxon>Morganellaceae</taxon>
        <taxon>Photorhabdus</taxon>
    </lineage>
</organism>